<evidence type="ECO:0000313" key="2">
    <source>
        <dbReference type="EMBL" id="KAJ3126841.1"/>
    </source>
</evidence>
<dbReference type="EMBL" id="JADGJH010000539">
    <property type="protein sequence ID" value="KAJ3126841.1"/>
    <property type="molecule type" value="Genomic_DNA"/>
</dbReference>
<protein>
    <submittedName>
        <fullName evidence="2">Uncharacterized protein</fullName>
    </submittedName>
</protein>
<keyword evidence="3" id="KW-1185">Reference proteome</keyword>
<reference evidence="2" key="1">
    <citation type="submission" date="2020-05" db="EMBL/GenBank/DDBJ databases">
        <title>Phylogenomic resolution of chytrid fungi.</title>
        <authorList>
            <person name="Stajich J.E."/>
            <person name="Amses K."/>
            <person name="Simmons R."/>
            <person name="Seto K."/>
            <person name="Myers J."/>
            <person name="Bonds A."/>
            <person name="Quandt C.A."/>
            <person name="Barry K."/>
            <person name="Liu P."/>
            <person name="Grigoriev I."/>
            <person name="Longcore J.E."/>
            <person name="James T.Y."/>
        </authorList>
    </citation>
    <scope>NUCLEOTIDE SEQUENCE</scope>
    <source>
        <strain evidence="2">JEL0513</strain>
    </source>
</reference>
<dbReference type="Proteomes" id="UP001211907">
    <property type="component" value="Unassembled WGS sequence"/>
</dbReference>
<feature type="region of interest" description="Disordered" evidence="1">
    <location>
        <begin position="619"/>
        <end position="645"/>
    </location>
</feature>
<dbReference type="AlphaFoldDB" id="A0AAD5T3C8"/>
<comment type="caution">
    <text evidence="2">The sequence shown here is derived from an EMBL/GenBank/DDBJ whole genome shotgun (WGS) entry which is preliminary data.</text>
</comment>
<proteinExistence type="predicted"/>
<accession>A0AAD5T3C8</accession>
<gene>
    <name evidence="2" type="ORF">HK100_010055</name>
</gene>
<sequence>MAVLKKTGTPSASKRFKPAAIITPQISVKSQSGRTSRGSSLLNEDEALIRSLRLGVIISPDTEDAPMSIRSKFKKQMIEKELSTTVTFRIAELELNVMKSARERLFGEQRELLSERERCVAADAEVNGIWDTQKPQYMDDRLSVIDMEVAMLNAKIRNLEDEFRLGRAASVMRNHYSENRLDSFPELEIDMPQGDAGWENAVNLLRSLDVIEQEYVAVLFLQDVVDNKINVRSLETKIADQEKVIFDLRSSLSTMRGAALQTAMEYRKEMDNMRKIAEEKIASVSEEISQTLTRPKISSRRREGLGGLSRSRSSLFSYDEFGAATPKLQKMFDSAYGHGFVVLKPSIRVLSGEMQATDIERVLGGVEKALKQEVKSPIVPEDTIDSSFASDYDGSPVRKRASSFNFDGINESSTMRRYNLRPRSRRISGGDQNQNPNESIESIATPFASTVLQPSIDNGIDGFETMAIERGRTETRVISSPPRVVRASSMPESPVAADSNKAVIRDFININLKRRKRAKIADISTEHTIADLEKEIQQINSTSNSSETKLVPGITKSWSQRSNISSFRADSSFESEADVSVTIRRKQSRATLEGIDGSGADVFARLATSHTLASQAKVIHREKDADAIGSAGLSSSVKNMRDNQR</sequence>
<evidence type="ECO:0000256" key="1">
    <source>
        <dbReference type="SAM" id="MobiDB-lite"/>
    </source>
</evidence>
<name>A0AAD5T3C8_9FUNG</name>
<organism evidence="2 3">
    <name type="scientific">Physocladia obscura</name>
    <dbReference type="NCBI Taxonomy" id="109957"/>
    <lineage>
        <taxon>Eukaryota</taxon>
        <taxon>Fungi</taxon>
        <taxon>Fungi incertae sedis</taxon>
        <taxon>Chytridiomycota</taxon>
        <taxon>Chytridiomycota incertae sedis</taxon>
        <taxon>Chytridiomycetes</taxon>
        <taxon>Chytridiales</taxon>
        <taxon>Chytriomycetaceae</taxon>
        <taxon>Physocladia</taxon>
    </lineage>
</organism>
<evidence type="ECO:0000313" key="3">
    <source>
        <dbReference type="Proteomes" id="UP001211907"/>
    </source>
</evidence>